<comment type="caution">
    <text evidence="4">The sequence shown here is derived from an EMBL/GenBank/DDBJ whole genome shotgun (WGS) entry which is preliminary data.</text>
</comment>
<dbReference type="InterPro" id="IPR000195">
    <property type="entry name" value="Rab-GAP-TBC_dom"/>
</dbReference>
<dbReference type="PANTHER" id="PTHR22957:SF194">
    <property type="entry name" value="SMALL G PROTEIN SIGNALING MODULATOR 2"/>
    <property type="match status" value="1"/>
</dbReference>
<evidence type="ECO:0000259" key="3">
    <source>
        <dbReference type="Pfam" id="PF00566"/>
    </source>
</evidence>
<protein>
    <recommendedName>
        <fullName evidence="3">Rab-GAP TBC domain-containing protein</fullName>
    </recommendedName>
</protein>
<name>A0ABV0R5L8_9TELE</name>
<feature type="region of interest" description="Disordered" evidence="2">
    <location>
        <begin position="1"/>
        <end position="97"/>
    </location>
</feature>
<dbReference type="EMBL" id="JAHRIN010034506">
    <property type="protein sequence ID" value="MEQ2203433.1"/>
    <property type="molecule type" value="Genomic_DNA"/>
</dbReference>
<evidence type="ECO:0000313" key="5">
    <source>
        <dbReference type="Proteomes" id="UP001434883"/>
    </source>
</evidence>
<keyword evidence="5" id="KW-1185">Reference proteome</keyword>
<organism evidence="4 5">
    <name type="scientific">Xenoophorus captivus</name>
    <dbReference type="NCBI Taxonomy" id="1517983"/>
    <lineage>
        <taxon>Eukaryota</taxon>
        <taxon>Metazoa</taxon>
        <taxon>Chordata</taxon>
        <taxon>Craniata</taxon>
        <taxon>Vertebrata</taxon>
        <taxon>Euteleostomi</taxon>
        <taxon>Actinopterygii</taxon>
        <taxon>Neopterygii</taxon>
        <taxon>Teleostei</taxon>
        <taxon>Neoteleostei</taxon>
        <taxon>Acanthomorphata</taxon>
        <taxon>Ovalentaria</taxon>
        <taxon>Atherinomorphae</taxon>
        <taxon>Cyprinodontiformes</taxon>
        <taxon>Goodeidae</taxon>
        <taxon>Xenoophorus</taxon>
    </lineage>
</organism>
<dbReference type="InterPro" id="IPR035969">
    <property type="entry name" value="Rab-GAP_TBC_sf"/>
</dbReference>
<gene>
    <name evidence="4" type="ORF">XENOCAPTIV_029950</name>
</gene>
<feature type="non-terminal residue" evidence="4">
    <location>
        <position position="1"/>
    </location>
</feature>
<dbReference type="PANTHER" id="PTHR22957">
    <property type="entry name" value="TBC1 DOMAIN FAMILY MEMBER GTPASE-ACTIVATING PROTEIN"/>
    <property type="match status" value="1"/>
</dbReference>
<feature type="compositionally biased region" description="Polar residues" evidence="2">
    <location>
        <begin position="51"/>
        <end position="73"/>
    </location>
</feature>
<feature type="compositionally biased region" description="Acidic residues" evidence="2">
    <location>
        <begin position="1"/>
        <end position="12"/>
    </location>
</feature>
<dbReference type="Gene3D" id="1.10.8.270">
    <property type="entry name" value="putative rabgap domain of human tbc1 domain family member 14 like domains"/>
    <property type="match status" value="1"/>
</dbReference>
<dbReference type="SUPFAM" id="SSF47923">
    <property type="entry name" value="Ypt/Rab-GAP domain of gyp1p"/>
    <property type="match status" value="1"/>
</dbReference>
<evidence type="ECO:0000313" key="4">
    <source>
        <dbReference type="EMBL" id="MEQ2203433.1"/>
    </source>
</evidence>
<feature type="compositionally biased region" description="Polar residues" evidence="2">
    <location>
        <begin position="13"/>
        <end position="25"/>
    </location>
</feature>
<dbReference type="Proteomes" id="UP001434883">
    <property type="component" value="Unassembled WGS sequence"/>
</dbReference>
<feature type="domain" description="Rab-GAP TBC" evidence="3">
    <location>
        <begin position="144"/>
        <end position="208"/>
    </location>
</feature>
<dbReference type="Pfam" id="PF00566">
    <property type="entry name" value="RabGAP-TBC"/>
    <property type="match status" value="1"/>
</dbReference>
<reference evidence="4 5" key="1">
    <citation type="submission" date="2021-06" db="EMBL/GenBank/DDBJ databases">
        <authorList>
            <person name="Palmer J.M."/>
        </authorList>
    </citation>
    <scope>NUCLEOTIDE SEQUENCE [LARGE SCALE GENOMIC DNA]</scope>
    <source>
        <strain evidence="4 5">XC_2019</strain>
        <tissue evidence="4">Muscle</tissue>
    </source>
</reference>
<evidence type="ECO:0000256" key="1">
    <source>
        <dbReference type="ARBA" id="ARBA00022468"/>
    </source>
</evidence>
<sequence>VFMSVDEPDAESQETPSGEDSTPIMTTLAPPAAVPPEERPLVEFDSPDSGLPSSRNYSVTSAHSQILSSIDDGQSTEEEVGGREEGRTPVGGRQDSLIEDRLCSQLDKLVTSGADSDGMSASLSSYTVRRFCRHFCLFNQTEQIYVWEHLEMGYVQGMCDLLAPLMVILDDESLAYSCFTQLMRRMSQNFPNGGAMDTHFANMRSLIQVMISVGNFSMGCGHLRCLSPFYWLSALCITTQELCPHSCH</sequence>
<keyword evidence="1" id="KW-0343">GTPase activation</keyword>
<accession>A0ABV0R5L8</accession>
<proteinExistence type="predicted"/>
<evidence type="ECO:0000256" key="2">
    <source>
        <dbReference type="SAM" id="MobiDB-lite"/>
    </source>
</evidence>